<organism evidence="3 4">
    <name type="scientific">Polyrhizophydium stewartii</name>
    <dbReference type="NCBI Taxonomy" id="2732419"/>
    <lineage>
        <taxon>Eukaryota</taxon>
        <taxon>Fungi</taxon>
        <taxon>Fungi incertae sedis</taxon>
        <taxon>Chytridiomycota</taxon>
        <taxon>Chytridiomycota incertae sedis</taxon>
        <taxon>Chytridiomycetes</taxon>
        <taxon>Rhizophydiales</taxon>
        <taxon>Rhizophydiales incertae sedis</taxon>
        <taxon>Polyrhizophydium</taxon>
    </lineage>
</organism>
<keyword evidence="1" id="KW-0472">Membrane</keyword>
<reference evidence="3 4" key="1">
    <citation type="submission" date="2023-09" db="EMBL/GenBank/DDBJ databases">
        <title>Pangenome analysis of Batrachochytrium dendrobatidis and related Chytrids.</title>
        <authorList>
            <person name="Yacoub M.N."/>
            <person name="Stajich J.E."/>
            <person name="James T.Y."/>
        </authorList>
    </citation>
    <scope>NUCLEOTIDE SEQUENCE [LARGE SCALE GENOMIC DNA]</scope>
    <source>
        <strain evidence="3 4">JEL0888</strain>
    </source>
</reference>
<comment type="caution">
    <text evidence="3">The sequence shown here is derived from an EMBL/GenBank/DDBJ whole genome shotgun (WGS) entry which is preliminary data.</text>
</comment>
<evidence type="ECO:0008006" key="5">
    <source>
        <dbReference type="Google" id="ProtNLM"/>
    </source>
</evidence>
<evidence type="ECO:0000313" key="4">
    <source>
        <dbReference type="Proteomes" id="UP001527925"/>
    </source>
</evidence>
<dbReference type="CDD" id="cd02961">
    <property type="entry name" value="PDI_a_family"/>
    <property type="match status" value="1"/>
</dbReference>
<feature type="chain" id="PRO_5045910273" description="Thioredoxin domain-containing protein" evidence="2">
    <location>
        <begin position="22"/>
        <end position="266"/>
    </location>
</feature>
<feature type="signal peptide" evidence="2">
    <location>
        <begin position="1"/>
        <end position="21"/>
    </location>
</feature>
<evidence type="ECO:0000313" key="3">
    <source>
        <dbReference type="EMBL" id="KAL2914552.1"/>
    </source>
</evidence>
<dbReference type="Gene3D" id="3.40.30.10">
    <property type="entry name" value="Glutaredoxin"/>
    <property type="match status" value="1"/>
</dbReference>
<feature type="transmembrane region" description="Helical" evidence="1">
    <location>
        <begin position="231"/>
        <end position="255"/>
    </location>
</feature>
<sequence>MKALTLLTSLLWLLVASPAFARRLTHAEKVKLRHESDRADKEIKFISFDDLESGVHKQGLYIVFFGAHCFNPKYLRVQKRVEAAGLFNMGFGMGKVECALDHEVYCHKKHHITGYPTLLVYVNGKLLHEYPDSDEEQPLFDYIVRLVRKNTQSATKVLPAPAVPEEDPSKVIKDKGHEGDIEEGEADLISDGSSDVGAIVSSSENSATVPLDVNRIDEVRKDHVANRGVDIGVYISLALLAGVIFYIGFAVMRLFSLRKQQYQRVV</sequence>
<keyword evidence="4" id="KW-1185">Reference proteome</keyword>
<name>A0ABR4N4V4_9FUNG</name>
<keyword evidence="2" id="KW-0732">Signal</keyword>
<keyword evidence="1" id="KW-1133">Transmembrane helix</keyword>
<proteinExistence type="predicted"/>
<gene>
    <name evidence="3" type="ORF">HK105_205903</name>
</gene>
<dbReference type="InterPro" id="IPR036249">
    <property type="entry name" value="Thioredoxin-like_sf"/>
</dbReference>
<dbReference type="EMBL" id="JADGIZ020000032">
    <property type="protein sequence ID" value="KAL2914552.1"/>
    <property type="molecule type" value="Genomic_DNA"/>
</dbReference>
<dbReference type="Proteomes" id="UP001527925">
    <property type="component" value="Unassembled WGS sequence"/>
</dbReference>
<evidence type="ECO:0000256" key="2">
    <source>
        <dbReference type="SAM" id="SignalP"/>
    </source>
</evidence>
<keyword evidence="1" id="KW-0812">Transmembrane</keyword>
<protein>
    <recommendedName>
        <fullName evidence="5">Thioredoxin domain-containing protein</fullName>
    </recommendedName>
</protein>
<evidence type="ECO:0000256" key="1">
    <source>
        <dbReference type="SAM" id="Phobius"/>
    </source>
</evidence>
<dbReference type="SUPFAM" id="SSF52833">
    <property type="entry name" value="Thioredoxin-like"/>
    <property type="match status" value="1"/>
</dbReference>
<accession>A0ABR4N4V4</accession>